<evidence type="ECO:0000256" key="6">
    <source>
        <dbReference type="ARBA" id="ARBA00023136"/>
    </source>
</evidence>
<proteinExistence type="inferred from homology"/>
<keyword evidence="10" id="KW-1185">Reference proteome</keyword>
<evidence type="ECO:0000256" key="1">
    <source>
        <dbReference type="ARBA" id="ARBA00004162"/>
    </source>
</evidence>
<evidence type="ECO:0000313" key="9">
    <source>
        <dbReference type="EMBL" id="SEP39572.1"/>
    </source>
</evidence>
<organism evidence="9 10">
    <name type="scientific">Propionispora vibrioides</name>
    <dbReference type="NCBI Taxonomy" id="112903"/>
    <lineage>
        <taxon>Bacteria</taxon>
        <taxon>Bacillati</taxon>
        <taxon>Bacillota</taxon>
        <taxon>Negativicutes</taxon>
        <taxon>Selenomonadales</taxon>
        <taxon>Sporomusaceae</taxon>
        <taxon>Propionispora</taxon>
    </lineage>
</organism>
<keyword evidence="4 7" id="KW-0812">Transmembrane</keyword>
<reference evidence="9 10" key="1">
    <citation type="submission" date="2016-10" db="EMBL/GenBank/DDBJ databases">
        <authorList>
            <person name="de Groot N.N."/>
        </authorList>
    </citation>
    <scope>NUCLEOTIDE SEQUENCE [LARGE SCALE GENOMIC DNA]</scope>
    <source>
        <strain evidence="9 10">DSM 13305</strain>
    </source>
</reference>
<dbReference type="GO" id="GO:0022857">
    <property type="term" value="F:transmembrane transporter activity"/>
    <property type="evidence" value="ECO:0007669"/>
    <property type="project" value="InterPro"/>
</dbReference>
<dbReference type="GO" id="GO:0015031">
    <property type="term" value="P:protein transport"/>
    <property type="evidence" value="ECO:0007669"/>
    <property type="project" value="UniProtKB-KW"/>
</dbReference>
<evidence type="ECO:0000256" key="4">
    <source>
        <dbReference type="ARBA" id="ARBA00022692"/>
    </source>
</evidence>
<feature type="transmembrane region" description="Helical" evidence="8">
    <location>
        <begin position="20"/>
        <end position="38"/>
    </location>
</feature>
<dbReference type="PANTHER" id="PTHR30558:SF3">
    <property type="entry name" value="BIOPOLYMER TRANSPORT PROTEIN EXBD-RELATED"/>
    <property type="match status" value="1"/>
</dbReference>
<evidence type="ECO:0000256" key="8">
    <source>
        <dbReference type="SAM" id="Phobius"/>
    </source>
</evidence>
<dbReference type="Proteomes" id="UP000198847">
    <property type="component" value="Unassembled WGS sequence"/>
</dbReference>
<dbReference type="Pfam" id="PF02472">
    <property type="entry name" value="ExbD"/>
    <property type="match status" value="1"/>
</dbReference>
<dbReference type="STRING" id="112903.SAMN04490178_12437"/>
<dbReference type="OrthoDB" id="287326at2"/>
<evidence type="ECO:0000256" key="2">
    <source>
        <dbReference type="ARBA" id="ARBA00005811"/>
    </source>
</evidence>
<dbReference type="RefSeq" id="WP_091750052.1">
    <property type="nucleotide sequence ID" value="NZ_FODY01000024.1"/>
</dbReference>
<dbReference type="EMBL" id="FODY01000024">
    <property type="protein sequence ID" value="SEP39572.1"/>
    <property type="molecule type" value="Genomic_DNA"/>
</dbReference>
<evidence type="ECO:0000256" key="5">
    <source>
        <dbReference type="ARBA" id="ARBA00022989"/>
    </source>
</evidence>
<dbReference type="PANTHER" id="PTHR30558">
    <property type="entry name" value="EXBD MEMBRANE COMPONENT OF PMF-DRIVEN MACROMOLECULE IMPORT SYSTEM"/>
    <property type="match status" value="1"/>
</dbReference>
<keyword evidence="3" id="KW-1003">Cell membrane</keyword>
<accession>A0A1H8XIC5</accession>
<keyword evidence="7" id="KW-0813">Transport</keyword>
<dbReference type="AlphaFoldDB" id="A0A1H8XIC5"/>
<comment type="subcellular location">
    <subcellularLocation>
        <location evidence="1">Cell membrane</location>
        <topology evidence="1">Single-pass membrane protein</topology>
    </subcellularLocation>
    <subcellularLocation>
        <location evidence="7">Cell membrane</location>
        <topology evidence="7">Single-pass type II membrane protein</topology>
    </subcellularLocation>
</comment>
<protein>
    <submittedName>
        <fullName evidence="9">Biopolymer transport protein ExbD</fullName>
    </submittedName>
</protein>
<sequence>MKLSNLRSPKSPKIMIIPMIDIIFFLLVFFMMSTLYMVEQNTLSVALPQTLSAQSSQVSFVPITITSQATIIFNQDEISSEVLASRIQAELLRDPETAFILRGDRQVEYGQVIGILDKLKKAGVRKITVATELKR</sequence>
<dbReference type="Gene3D" id="3.30.420.270">
    <property type="match status" value="1"/>
</dbReference>
<evidence type="ECO:0000256" key="3">
    <source>
        <dbReference type="ARBA" id="ARBA00022475"/>
    </source>
</evidence>
<dbReference type="InterPro" id="IPR003400">
    <property type="entry name" value="ExbD"/>
</dbReference>
<keyword evidence="7" id="KW-0653">Protein transport</keyword>
<evidence type="ECO:0000256" key="7">
    <source>
        <dbReference type="RuleBase" id="RU003879"/>
    </source>
</evidence>
<keyword evidence="6 8" id="KW-0472">Membrane</keyword>
<keyword evidence="5 8" id="KW-1133">Transmembrane helix</keyword>
<name>A0A1H8XIC5_9FIRM</name>
<evidence type="ECO:0000313" key="10">
    <source>
        <dbReference type="Proteomes" id="UP000198847"/>
    </source>
</evidence>
<comment type="similarity">
    <text evidence="2 7">Belongs to the ExbD/TolR family.</text>
</comment>
<gene>
    <name evidence="9" type="ORF">SAMN04490178_12437</name>
</gene>
<dbReference type="GO" id="GO:0005886">
    <property type="term" value="C:plasma membrane"/>
    <property type="evidence" value="ECO:0007669"/>
    <property type="project" value="UniProtKB-SubCell"/>
</dbReference>